<dbReference type="EMBL" id="HBUE01075761">
    <property type="protein sequence ID" value="CAG6474921.1"/>
    <property type="molecule type" value="Transcribed_RNA"/>
</dbReference>
<name>A0A8D8BNH4_CULPI</name>
<dbReference type="AlphaFoldDB" id="A0A8D8BNH4"/>
<proteinExistence type="predicted"/>
<reference evidence="1" key="1">
    <citation type="submission" date="2021-05" db="EMBL/GenBank/DDBJ databases">
        <authorList>
            <person name="Alioto T."/>
            <person name="Alioto T."/>
            <person name="Gomez Garrido J."/>
        </authorList>
    </citation>
    <scope>NUCLEOTIDE SEQUENCE</scope>
</reference>
<evidence type="ECO:0000313" key="1">
    <source>
        <dbReference type="EMBL" id="CAG6474921.1"/>
    </source>
</evidence>
<protein>
    <submittedName>
        <fullName evidence="1">(northern house mosquito) hypothetical protein</fullName>
    </submittedName>
</protein>
<organism evidence="1">
    <name type="scientific">Culex pipiens</name>
    <name type="common">House mosquito</name>
    <dbReference type="NCBI Taxonomy" id="7175"/>
    <lineage>
        <taxon>Eukaryota</taxon>
        <taxon>Metazoa</taxon>
        <taxon>Ecdysozoa</taxon>
        <taxon>Arthropoda</taxon>
        <taxon>Hexapoda</taxon>
        <taxon>Insecta</taxon>
        <taxon>Pterygota</taxon>
        <taxon>Neoptera</taxon>
        <taxon>Endopterygota</taxon>
        <taxon>Diptera</taxon>
        <taxon>Nematocera</taxon>
        <taxon>Culicoidea</taxon>
        <taxon>Culicidae</taxon>
        <taxon>Culicinae</taxon>
        <taxon>Culicini</taxon>
        <taxon>Culex</taxon>
        <taxon>Culex</taxon>
    </lineage>
</organism>
<accession>A0A8D8BNH4</accession>
<sequence length="113" mass="12591">MVHFARRERSQDLKVLLWISGTTSGDHGLSQIALLQLFNDVTSDPPQPRSLLHRSSPLLIGSEIPPEIFTLNRVPIDSTFLSALLIPEEIGLLSSQLFVRLLVTMGFMPRSLV</sequence>